<proteinExistence type="predicted"/>
<dbReference type="AlphaFoldDB" id="A0A7H1MAA4"/>
<evidence type="ECO:0000313" key="1">
    <source>
        <dbReference type="EMBL" id="QNT58569.1"/>
    </source>
</evidence>
<gene>
    <name evidence="1" type="ORF">H7A79_0355</name>
</gene>
<keyword evidence="2" id="KW-1185">Reference proteome</keyword>
<sequence length="89" mass="9689">MPKGRLNSSDSLVNTAAAILRENASAFRQTRAVVDDCFVKQNICLKPGMVQVPQPACPYRHRVTLQAIHSAANSQRLIVSKQIGHIPPG</sequence>
<dbReference type="EMBL" id="CP060414">
    <property type="protein sequence ID" value="QNT58569.1"/>
    <property type="molecule type" value="Genomic_DNA"/>
</dbReference>
<accession>A0A7H1MAA4</accession>
<name>A0A7H1MAA4_9NEIS</name>
<dbReference type="KEGG" id="nmus:H7A79_0355"/>
<organism evidence="1 2">
    <name type="scientific">Neisseria musculi</name>
    <dbReference type="NCBI Taxonomy" id="1815583"/>
    <lineage>
        <taxon>Bacteria</taxon>
        <taxon>Pseudomonadati</taxon>
        <taxon>Pseudomonadota</taxon>
        <taxon>Betaproteobacteria</taxon>
        <taxon>Neisseriales</taxon>
        <taxon>Neisseriaceae</taxon>
        <taxon>Neisseria</taxon>
    </lineage>
</organism>
<reference evidence="1" key="1">
    <citation type="submission" date="2024-06" db="EMBL/GenBank/DDBJ databases">
        <title>Complete Genome Sequence of mouse commensal type strain Neisseria musculi.</title>
        <authorList>
            <person name="Thapa E."/>
            <person name="Aluvathingal J."/>
            <person name="Nadendla S."/>
            <person name="Mehta A."/>
            <person name="Tettelin H."/>
            <person name="Weyand N.J."/>
        </authorList>
    </citation>
    <scope>NUCLEOTIDE SEQUENCE</scope>
    <source>
        <strain evidence="1">NW831</strain>
    </source>
</reference>
<protein>
    <submittedName>
        <fullName evidence="1">Uncharacterized protein</fullName>
    </submittedName>
</protein>
<evidence type="ECO:0000313" key="2">
    <source>
        <dbReference type="Proteomes" id="UP000516412"/>
    </source>
</evidence>
<dbReference type="Proteomes" id="UP000516412">
    <property type="component" value="Chromosome"/>
</dbReference>